<protein>
    <submittedName>
        <fullName evidence="1">Tigger transposable element-derived 6-like</fullName>
    </submittedName>
</protein>
<keyword evidence="2" id="KW-1185">Reference proteome</keyword>
<dbReference type="OrthoDB" id="9909311at2759"/>
<evidence type="ECO:0000313" key="1">
    <source>
        <dbReference type="EMBL" id="RNA11669.1"/>
    </source>
</evidence>
<gene>
    <name evidence="1" type="ORF">BpHYR1_048537</name>
</gene>
<sequence length="130" mass="15211">MLGRSEFKADFFDLLQKYENYNQSPDLHLTCDFNGWLCKFKERNGISLKTTIGEALEFVQNWILSVLPDLIKDYAVDDIFNANETTLIYKALPNKANEDFSNIVDFLFNIENICWDPYKRPLTGQNFQKP</sequence>
<dbReference type="AlphaFoldDB" id="A0A3M7QK57"/>
<reference evidence="1 2" key="1">
    <citation type="journal article" date="2018" name="Sci. Rep.">
        <title>Genomic signatures of local adaptation to the degree of environmental predictability in rotifers.</title>
        <authorList>
            <person name="Franch-Gras L."/>
            <person name="Hahn C."/>
            <person name="Garcia-Roger E.M."/>
            <person name="Carmona M.J."/>
            <person name="Serra M."/>
            <person name="Gomez A."/>
        </authorList>
    </citation>
    <scope>NUCLEOTIDE SEQUENCE [LARGE SCALE GENOMIC DNA]</scope>
    <source>
        <strain evidence="1">HYR1</strain>
    </source>
</reference>
<accession>A0A3M7QK57</accession>
<comment type="caution">
    <text evidence="1">The sequence shown here is derived from an EMBL/GenBank/DDBJ whole genome shotgun (WGS) entry which is preliminary data.</text>
</comment>
<dbReference type="Proteomes" id="UP000276133">
    <property type="component" value="Unassembled WGS sequence"/>
</dbReference>
<proteinExistence type="predicted"/>
<organism evidence="1 2">
    <name type="scientific">Brachionus plicatilis</name>
    <name type="common">Marine rotifer</name>
    <name type="synonym">Brachionus muelleri</name>
    <dbReference type="NCBI Taxonomy" id="10195"/>
    <lineage>
        <taxon>Eukaryota</taxon>
        <taxon>Metazoa</taxon>
        <taxon>Spiralia</taxon>
        <taxon>Gnathifera</taxon>
        <taxon>Rotifera</taxon>
        <taxon>Eurotatoria</taxon>
        <taxon>Monogononta</taxon>
        <taxon>Pseudotrocha</taxon>
        <taxon>Ploima</taxon>
        <taxon>Brachionidae</taxon>
        <taxon>Brachionus</taxon>
    </lineage>
</organism>
<dbReference type="EMBL" id="REGN01005892">
    <property type="protein sequence ID" value="RNA11669.1"/>
    <property type="molecule type" value="Genomic_DNA"/>
</dbReference>
<evidence type="ECO:0000313" key="2">
    <source>
        <dbReference type="Proteomes" id="UP000276133"/>
    </source>
</evidence>
<name>A0A3M7QK57_BRAPC</name>